<evidence type="ECO:0000256" key="2">
    <source>
        <dbReference type="SAM" id="SignalP"/>
    </source>
</evidence>
<dbReference type="GeneID" id="94837539"/>
<evidence type="ECO:0000313" key="4">
    <source>
        <dbReference type="Proteomes" id="UP000179807"/>
    </source>
</evidence>
<gene>
    <name evidence="3" type="ORF">TRFO_22889</name>
</gene>
<evidence type="ECO:0000313" key="3">
    <source>
        <dbReference type="EMBL" id="OHT08550.1"/>
    </source>
</evidence>
<keyword evidence="2" id="KW-0732">Signal</keyword>
<proteinExistence type="predicted"/>
<dbReference type="RefSeq" id="XP_068361686.1">
    <property type="nucleotide sequence ID" value="XM_068502835.1"/>
</dbReference>
<sequence length="521" mass="59178">MKNHMLIFFLLCLCLSDPIFVSVNALNNNVCSWYTPCNFERAKSEIKNYDFIRIMDKEISKPHDLEKLRNLFTFAMSKNCIVCGERTIINGSQYRPVGLALIYANGVDEAKIKNFVFTEFKSTILCAKSSIKISFSHCEFHKNHVSDSLGLITSSHGTLKIRKCQIWNNLIHDSYFIGVFTSQFYIKNTEIANNFIFSEAQCFVYSVNSLTEYHNASFSRMVSLENPLLKFDFRSYFSGISSNFALNNVREIMICDGVCNFEFVGMNIRNNQGVLFTATSPNPKLSIQFGKISHNNAGNKPLFDMKNGQFVTTNPTRFIGNTALCFVDFHNSQSLFDISNAKFTRNTFSSHLLTTNTFSSVRLINSFFVSNFAPNGLFISDFTSYEIDNTVFLNNFGQVLNCQKCGGFIYASTFEGNSKPPIDVDTTPEGKLLIFSSQFFSTPIHEGEAMIHINGTHIIGFTRFSVPETEAIAKHNLCYLCEYNQRQKGLYHRKTIMISTIGSFFVIALLIILLFHSCFKK</sequence>
<keyword evidence="1" id="KW-1133">Transmembrane helix</keyword>
<keyword evidence="4" id="KW-1185">Reference proteome</keyword>
<dbReference type="Proteomes" id="UP000179807">
    <property type="component" value="Unassembled WGS sequence"/>
</dbReference>
<feature type="chain" id="PRO_5012339777" description="Right handed beta helix domain-containing protein" evidence="2">
    <location>
        <begin position="26"/>
        <end position="521"/>
    </location>
</feature>
<accession>A0A1J4KFZ3</accession>
<comment type="caution">
    <text evidence="3">The sequence shown here is derived from an EMBL/GenBank/DDBJ whole genome shotgun (WGS) entry which is preliminary data.</text>
</comment>
<organism evidence="3 4">
    <name type="scientific">Tritrichomonas foetus</name>
    <dbReference type="NCBI Taxonomy" id="1144522"/>
    <lineage>
        <taxon>Eukaryota</taxon>
        <taxon>Metamonada</taxon>
        <taxon>Parabasalia</taxon>
        <taxon>Tritrichomonadida</taxon>
        <taxon>Tritrichomonadidae</taxon>
        <taxon>Tritrichomonas</taxon>
    </lineage>
</organism>
<reference evidence="3" key="1">
    <citation type="submission" date="2016-10" db="EMBL/GenBank/DDBJ databases">
        <authorList>
            <person name="Benchimol M."/>
            <person name="Almeida L.G."/>
            <person name="Vasconcelos A.T."/>
            <person name="Perreira-Neves A."/>
            <person name="Rosa I.A."/>
            <person name="Tasca T."/>
            <person name="Bogo M.R."/>
            <person name="de Souza W."/>
        </authorList>
    </citation>
    <scope>NUCLEOTIDE SEQUENCE [LARGE SCALE GENOMIC DNA]</scope>
    <source>
        <strain evidence="3">K</strain>
    </source>
</reference>
<feature type="transmembrane region" description="Helical" evidence="1">
    <location>
        <begin position="496"/>
        <end position="515"/>
    </location>
</feature>
<dbReference type="EMBL" id="MLAK01000664">
    <property type="protein sequence ID" value="OHT08550.1"/>
    <property type="molecule type" value="Genomic_DNA"/>
</dbReference>
<keyword evidence="1" id="KW-0812">Transmembrane</keyword>
<name>A0A1J4KFZ3_9EUKA</name>
<dbReference type="InterPro" id="IPR011050">
    <property type="entry name" value="Pectin_lyase_fold/virulence"/>
</dbReference>
<dbReference type="SUPFAM" id="SSF51126">
    <property type="entry name" value="Pectin lyase-like"/>
    <property type="match status" value="1"/>
</dbReference>
<evidence type="ECO:0008006" key="5">
    <source>
        <dbReference type="Google" id="ProtNLM"/>
    </source>
</evidence>
<feature type="signal peptide" evidence="2">
    <location>
        <begin position="1"/>
        <end position="25"/>
    </location>
</feature>
<keyword evidence="1" id="KW-0472">Membrane</keyword>
<protein>
    <recommendedName>
        <fullName evidence="5">Right handed beta helix domain-containing protein</fullName>
    </recommendedName>
</protein>
<dbReference type="VEuPathDB" id="TrichDB:TRFO_22889"/>
<evidence type="ECO:0000256" key="1">
    <source>
        <dbReference type="SAM" id="Phobius"/>
    </source>
</evidence>
<dbReference type="AlphaFoldDB" id="A0A1J4KFZ3"/>